<reference evidence="6 7" key="1">
    <citation type="submission" date="2017-03" db="EMBL/GenBank/DDBJ databases">
        <title>Widespread Adenine N6-methylation of Active Genes in Fungi.</title>
        <authorList>
            <consortium name="DOE Joint Genome Institute"/>
            <person name="Mondo S.J."/>
            <person name="Dannebaum R.O."/>
            <person name="Kuo R.C."/>
            <person name="Louie K.B."/>
            <person name="Bewick A.J."/>
            <person name="Labutti K."/>
            <person name="Haridas S."/>
            <person name="Kuo A."/>
            <person name="Salamov A."/>
            <person name="Ahrendt S.R."/>
            <person name="Lau R."/>
            <person name="Bowen B.P."/>
            <person name="Lipzen A."/>
            <person name="Sullivan W."/>
            <person name="Andreopoulos W.B."/>
            <person name="Clum A."/>
            <person name="Lindquist E."/>
            <person name="Daum C."/>
            <person name="Northen T.R."/>
            <person name="Ramamoorthy G."/>
            <person name="Schmitz R.J."/>
            <person name="Gryganskyi A."/>
            <person name="Culley D."/>
            <person name="Magnuson J."/>
            <person name="James T.Y."/>
            <person name="O'Malley M.A."/>
            <person name="Stajich J.E."/>
            <person name="Spatafora J.W."/>
            <person name="Visel A."/>
            <person name="Grigoriev I.V."/>
        </authorList>
    </citation>
    <scope>NUCLEOTIDE SEQUENCE [LARGE SCALE GENOMIC DNA]</scope>
    <source>
        <strain evidence="6 7">NRRL Y-17943</strain>
    </source>
</reference>
<evidence type="ECO:0000256" key="3">
    <source>
        <dbReference type="ARBA" id="ARBA00022448"/>
    </source>
</evidence>
<dbReference type="GeneID" id="33554930"/>
<dbReference type="InterPro" id="IPR011989">
    <property type="entry name" value="ARM-like"/>
</dbReference>
<dbReference type="AlphaFoldDB" id="A0A1Y1UTA6"/>
<comment type="subcellular location">
    <subcellularLocation>
        <location evidence="1">Nucleus</location>
    </subcellularLocation>
</comment>
<evidence type="ECO:0000256" key="5">
    <source>
        <dbReference type="ARBA" id="ARBA00023242"/>
    </source>
</evidence>
<dbReference type="FunCoup" id="A0A1Y1UTA6">
    <property type="interactions" value="175"/>
</dbReference>
<sequence length="1029" mass="113458">MEEDTPGPEGPRSIPVLSTGDIEQTVEIIQRLYSAQTSGQPSLADELQRALQGIQSSPQAWGLISGLSTHEDPNLRFFSAHTAQVKISRDWESLPRALQPALLQLLLETLTHAISPARPYSYQPGNSAVVRKIFGSLSSLLLRLPFHLFPSPLLTVLSAISDTATTSSLPPSLPGSGFSTPTTTPGAIGRRMRSYGLEWLGICVEEISRAGISDYKRNALRKHLETDMPIVMETIRGSMNPNSGSDLIPQDNVQEASAACKCAEAWIDYGLGADQLTALLPCLYNLLPLPAASSALVEALSESVFRYGKGTKVLTEPLLEWFIGPGQAYLDNSPDPEELFGLAKLLSALIEHSTEWLVTRIREDHVQRLLSLLLRLTGWDGIAGVEENVSEVTLPIYPLIQEAIMESDVFQAPHEESPYWQVAKQFFTQLVNVTRRKVLWRSMDKEDRETFESWRRDAGEVIVCAYYIRRDEMLGALVQEAIAAVVGPWEELEAILHCIRYSAEGVPLGEDKILPILFGQLVGRIPNEPRLQRTVIATIREFLKCLLRLQLNKPESYEEWFKFHPDYLLPVLSYLVSTLVSARPSSSLSRVSADALSALCDICRTKLVQHIDSFSQLHSKIGDLGGDEQIKVIQGITSVIQALTPRAAVGPVESIISPILDRLAAASDHPSIVKNSAALTACFKGLAPSDDDMFDLESEKSQAEKDRAVLEVQGDMASLRERIETTIAQVVERWDGDAISSLIKHSVMSSSPTLVSLSPLPLLRLVTSAAERSPSGIWFSLASTLVLRLNSPPSPLTMKKDRTAEEEESHRRQEMEQWNVVGDTGSRLVVIAGALISSRESMRDHPDMVETWFKFCSAISTRFPGVLMRLPRDLLQIYVGIGVVGLSAQERFSLKATCDFFISLMASTKYPSPLEESTISLLQHFGSQMLRAILLSAGSEGPRSVIPNLAELLAAFVQRVPGIDVGTWMSEILAEDGFPDPRATDDAKERLKDIVTRSRTTKKMREALNDFALVSRGLANTTYGNATIM</sequence>
<dbReference type="OrthoDB" id="2016913at2759"/>
<dbReference type="PANTHER" id="PTHR12363:SF33">
    <property type="entry name" value="IMPORTIN-13"/>
    <property type="match status" value="1"/>
</dbReference>
<dbReference type="Gene3D" id="1.25.10.10">
    <property type="entry name" value="Leucine-rich Repeat Variant"/>
    <property type="match status" value="1"/>
</dbReference>
<dbReference type="EMBL" id="NBSH01000001">
    <property type="protein sequence ID" value="ORX41250.1"/>
    <property type="molecule type" value="Genomic_DNA"/>
</dbReference>
<dbReference type="Proteomes" id="UP000193218">
    <property type="component" value="Unassembled WGS sequence"/>
</dbReference>
<dbReference type="InterPro" id="IPR051345">
    <property type="entry name" value="Importin_beta-like_NTR"/>
</dbReference>
<protein>
    <submittedName>
        <fullName evidence="6">Armadillo-type protein</fullName>
    </submittedName>
</protein>
<dbReference type="Pfam" id="PF18806">
    <property type="entry name" value="Importin_rep_3"/>
    <property type="match status" value="1"/>
</dbReference>
<comment type="caution">
    <text evidence="6">The sequence shown here is derived from an EMBL/GenBank/DDBJ whole genome shotgun (WGS) entry which is preliminary data.</text>
</comment>
<dbReference type="InterPro" id="IPR040520">
    <property type="entry name" value="Importin_rep_3"/>
</dbReference>
<evidence type="ECO:0000256" key="1">
    <source>
        <dbReference type="ARBA" id="ARBA00004123"/>
    </source>
</evidence>
<keyword evidence="3" id="KW-0813">Transport</keyword>
<keyword evidence="5" id="KW-0539">Nucleus</keyword>
<evidence type="ECO:0000256" key="2">
    <source>
        <dbReference type="ARBA" id="ARBA00007991"/>
    </source>
</evidence>
<dbReference type="PANTHER" id="PTHR12363">
    <property type="entry name" value="TRANSPORTIN 3 AND IMPORTIN 13"/>
    <property type="match status" value="1"/>
</dbReference>
<name>A0A1Y1UTA6_9TREE</name>
<proteinExistence type="inferred from homology"/>
<dbReference type="InParanoid" id="A0A1Y1UTA6"/>
<dbReference type="RefSeq" id="XP_021874929.1">
    <property type="nucleotide sequence ID" value="XM_022013122.1"/>
</dbReference>
<evidence type="ECO:0000256" key="4">
    <source>
        <dbReference type="ARBA" id="ARBA00022927"/>
    </source>
</evidence>
<accession>A0A1Y1UTA6</accession>
<keyword evidence="7" id="KW-1185">Reference proteome</keyword>
<dbReference type="InterPro" id="IPR016024">
    <property type="entry name" value="ARM-type_fold"/>
</dbReference>
<gene>
    <name evidence="6" type="ORF">BD324DRAFT_575345</name>
</gene>
<dbReference type="GO" id="GO:0005634">
    <property type="term" value="C:nucleus"/>
    <property type="evidence" value="ECO:0007669"/>
    <property type="project" value="UniProtKB-SubCell"/>
</dbReference>
<keyword evidence="4" id="KW-0653">Protein transport</keyword>
<dbReference type="GO" id="GO:0006606">
    <property type="term" value="P:protein import into nucleus"/>
    <property type="evidence" value="ECO:0007669"/>
    <property type="project" value="TreeGrafter"/>
</dbReference>
<dbReference type="GO" id="GO:0005737">
    <property type="term" value="C:cytoplasm"/>
    <property type="evidence" value="ECO:0007669"/>
    <property type="project" value="TreeGrafter"/>
</dbReference>
<comment type="similarity">
    <text evidence="2">Belongs to the importin beta family.</text>
</comment>
<dbReference type="Pfam" id="PF24140">
    <property type="entry name" value="TPR_TNPO3_IPO13_3rd"/>
    <property type="match status" value="1"/>
</dbReference>
<dbReference type="STRING" id="4999.A0A1Y1UTA6"/>
<dbReference type="SUPFAM" id="SSF48371">
    <property type="entry name" value="ARM repeat"/>
    <property type="match status" value="1"/>
</dbReference>
<evidence type="ECO:0000313" key="7">
    <source>
        <dbReference type="Proteomes" id="UP000193218"/>
    </source>
</evidence>
<organism evidence="6 7">
    <name type="scientific">Kockovaella imperatae</name>
    <dbReference type="NCBI Taxonomy" id="4999"/>
    <lineage>
        <taxon>Eukaryota</taxon>
        <taxon>Fungi</taxon>
        <taxon>Dikarya</taxon>
        <taxon>Basidiomycota</taxon>
        <taxon>Agaricomycotina</taxon>
        <taxon>Tremellomycetes</taxon>
        <taxon>Tremellales</taxon>
        <taxon>Cuniculitremaceae</taxon>
        <taxon>Kockovaella</taxon>
    </lineage>
</organism>
<dbReference type="InterPro" id="IPR057942">
    <property type="entry name" value="TPR_TNPO3_IPO13_3rd"/>
</dbReference>
<evidence type="ECO:0000313" key="6">
    <source>
        <dbReference type="EMBL" id="ORX41250.1"/>
    </source>
</evidence>